<dbReference type="Pfam" id="PF01585">
    <property type="entry name" value="G-patch"/>
    <property type="match status" value="1"/>
</dbReference>
<feature type="region of interest" description="Disordered" evidence="5">
    <location>
        <begin position="228"/>
        <end position="270"/>
    </location>
</feature>
<keyword evidence="2" id="KW-0507">mRNA processing</keyword>
<comment type="caution">
    <text evidence="8">The sequence shown here is derived from an EMBL/GenBank/DDBJ whole genome shotgun (WGS) entry which is preliminary data.</text>
</comment>
<feature type="compositionally biased region" description="Basic and acidic residues" evidence="5">
    <location>
        <begin position="50"/>
        <end position="66"/>
    </location>
</feature>
<feature type="compositionally biased region" description="Basic and acidic residues" evidence="5">
    <location>
        <begin position="316"/>
        <end position="331"/>
    </location>
</feature>
<reference evidence="8 9" key="1">
    <citation type="journal article" date="2024" name="Plant Biotechnol. J.">
        <title>Dendrobium thyrsiflorum genome and its molecular insights into genes involved in important horticultural traits.</title>
        <authorList>
            <person name="Chen B."/>
            <person name="Wang J.Y."/>
            <person name="Zheng P.J."/>
            <person name="Li K.L."/>
            <person name="Liang Y.M."/>
            <person name="Chen X.F."/>
            <person name="Zhang C."/>
            <person name="Zhao X."/>
            <person name="He X."/>
            <person name="Zhang G.Q."/>
            <person name="Liu Z.J."/>
            <person name="Xu Q."/>
        </authorList>
    </citation>
    <scope>NUCLEOTIDE SEQUENCE [LARGE SCALE GENOMIC DNA]</scope>
    <source>
        <strain evidence="8">GZMU011</strain>
    </source>
</reference>
<dbReference type="InterPro" id="IPR040169">
    <property type="entry name" value="SUGP1/2"/>
</dbReference>
<evidence type="ECO:0000256" key="4">
    <source>
        <dbReference type="ARBA" id="ARBA00023242"/>
    </source>
</evidence>
<dbReference type="PANTHER" id="PTHR23340">
    <property type="entry name" value="ARGININE/SERINE RICH SPLICING FACTOR SF4/14"/>
    <property type="match status" value="1"/>
</dbReference>
<keyword evidence="3" id="KW-0508">mRNA splicing</keyword>
<evidence type="ECO:0000313" key="8">
    <source>
        <dbReference type="EMBL" id="KAL0919428.1"/>
    </source>
</evidence>
<accession>A0ABD0V3E7</accession>
<feature type="region of interest" description="Disordered" evidence="5">
    <location>
        <begin position="316"/>
        <end position="345"/>
    </location>
</feature>
<keyword evidence="9" id="KW-1185">Reference proteome</keyword>
<dbReference type="SMART" id="SM00443">
    <property type="entry name" value="G_patch"/>
    <property type="match status" value="1"/>
</dbReference>
<protein>
    <recommendedName>
        <fullName evidence="10">SURP and G-patch domain-containing protein 1-like protein</fullName>
    </recommendedName>
</protein>
<dbReference type="GO" id="GO:0008380">
    <property type="term" value="P:RNA splicing"/>
    <property type="evidence" value="ECO:0007669"/>
    <property type="project" value="UniProtKB-KW"/>
</dbReference>
<feature type="domain" description="G-patch" evidence="7">
    <location>
        <begin position="383"/>
        <end position="430"/>
    </location>
</feature>
<organism evidence="8 9">
    <name type="scientific">Dendrobium thyrsiflorum</name>
    <name type="common">Pinecone-like raceme dendrobium</name>
    <name type="synonym">Orchid</name>
    <dbReference type="NCBI Taxonomy" id="117978"/>
    <lineage>
        <taxon>Eukaryota</taxon>
        <taxon>Viridiplantae</taxon>
        <taxon>Streptophyta</taxon>
        <taxon>Embryophyta</taxon>
        <taxon>Tracheophyta</taxon>
        <taxon>Spermatophyta</taxon>
        <taxon>Magnoliopsida</taxon>
        <taxon>Liliopsida</taxon>
        <taxon>Asparagales</taxon>
        <taxon>Orchidaceae</taxon>
        <taxon>Epidendroideae</taxon>
        <taxon>Malaxideae</taxon>
        <taxon>Dendrobiinae</taxon>
        <taxon>Dendrobium</taxon>
    </lineage>
</organism>
<dbReference type="InterPro" id="IPR035967">
    <property type="entry name" value="SWAP/Surp_sf"/>
</dbReference>
<feature type="compositionally biased region" description="Basic and acidic residues" evidence="5">
    <location>
        <begin position="228"/>
        <end position="242"/>
    </location>
</feature>
<feature type="region of interest" description="Disordered" evidence="5">
    <location>
        <begin position="50"/>
        <end position="173"/>
    </location>
</feature>
<dbReference type="PROSITE" id="PS50128">
    <property type="entry name" value="SURP"/>
    <property type="match status" value="1"/>
</dbReference>
<dbReference type="Proteomes" id="UP001552299">
    <property type="component" value="Unassembled WGS sequence"/>
</dbReference>
<dbReference type="GO" id="GO:0006397">
    <property type="term" value="P:mRNA processing"/>
    <property type="evidence" value="ECO:0007669"/>
    <property type="project" value="UniProtKB-KW"/>
</dbReference>
<feature type="compositionally biased region" description="Polar residues" evidence="5">
    <location>
        <begin position="245"/>
        <end position="270"/>
    </location>
</feature>
<feature type="compositionally biased region" description="Low complexity" evidence="5">
    <location>
        <begin position="291"/>
        <end position="300"/>
    </location>
</feature>
<evidence type="ECO:0000256" key="2">
    <source>
        <dbReference type="ARBA" id="ARBA00022664"/>
    </source>
</evidence>
<evidence type="ECO:0008006" key="10">
    <source>
        <dbReference type="Google" id="ProtNLM"/>
    </source>
</evidence>
<evidence type="ECO:0000259" key="7">
    <source>
        <dbReference type="PROSITE" id="PS50174"/>
    </source>
</evidence>
<dbReference type="Pfam" id="PF01805">
    <property type="entry name" value="Surp"/>
    <property type="match status" value="1"/>
</dbReference>
<dbReference type="InterPro" id="IPR000061">
    <property type="entry name" value="Surp"/>
</dbReference>
<dbReference type="GO" id="GO:0005634">
    <property type="term" value="C:nucleus"/>
    <property type="evidence" value="ECO:0007669"/>
    <property type="project" value="UniProtKB-SubCell"/>
</dbReference>
<dbReference type="AlphaFoldDB" id="A0ABD0V3E7"/>
<evidence type="ECO:0000256" key="5">
    <source>
        <dbReference type="SAM" id="MobiDB-lite"/>
    </source>
</evidence>
<keyword evidence="4" id="KW-0539">Nucleus</keyword>
<sequence>MQSVEQKKSLQIWLLPDLVSPGEHWTKSTMGKGENPDLFVNDGSFMEKFKQLQQDNHEKEFSEESKSGATTNSTLSIKPIAILNKRPLEIKSTDTKKPSPSGSSGKLAFSLKQKSKIVSAPVKLAEDEEDDRGESEAGISEPAKRHKPGQLNASKSKPENGDAPVPPSDPTVKNAADKLACFVAKNGRYFEDVTRQKNPGDTPFKFLFDTSCSDYKYYEFQLLEEEKIQRKSNDSQTSHHESSGVAASSKTSNTSQRTPIQKNSNFQTPASALYGVDEDTKTYAASMGKTSSHGESSGPPSSDPIAVMEYYMKKAAQEERKRQPRYSKDEMPPPASLQASSRKGHHMGDFIPQEELEKFFASCNDAVAQKTSLETAARSRIQSDNVGHKLLSKMGWKEGEGLGSAKAGRADPVMAGNVKLNNLGVGAENPGEVTAEDDIYEQYKKRMMLGYKYRPNPLNNPRKSYY</sequence>
<evidence type="ECO:0000259" key="6">
    <source>
        <dbReference type="PROSITE" id="PS50128"/>
    </source>
</evidence>
<dbReference type="SUPFAM" id="SSF109905">
    <property type="entry name" value="Surp module (SWAP domain)"/>
    <property type="match status" value="1"/>
</dbReference>
<feature type="region of interest" description="Disordered" evidence="5">
    <location>
        <begin position="285"/>
        <end position="304"/>
    </location>
</feature>
<dbReference type="Gene3D" id="1.10.10.790">
    <property type="entry name" value="Surp module"/>
    <property type="match status" value="1"/>
</dbReference>
<feature type="compositionally biased region" description="Polar residues" evidence="5">
    <location>
        <begin position="67"/>
        <end position="76"/>
    </location>
</feature>
<evidence type="ECO:0000313" key="9">
    <source>
        <dbReference type="Proteomes" id="UP001552299"/>
    </source>
</evidence>
<dbReference type="PANTHER" id="PTHR23340:SF0">
    <property type="entry name" value="SURP AND G-PATCH DOMAIN-CONTAINING PROTEIN 1 ISOFORM X1"/>
    <property type="match status" value="1"/>
</dbReference>
<feature type="domain" description="SURP motif" evidence="6">
    <location>
        <begin position="175"/>
        <end position="218"/>
    </location>
</feature>
<feature type="compositionally biased region" description="Basic and acidic residues" evidence="5">
    <location>
        <begin position="86"/>
        <end position="97"/>
    </location>
</feature>
<dbReference type="EMBL" id="JANQDX010000009">
    <property type="protein sequence ID" value="KAL0919428.1"/>
    <property type="molecule type" value="Genomic_DNA"/>
</dbReference>
<dbReference type="InterPro" id="IPR000467">
    <property type="entry name" value="G_patch_dom"/>
</dbReference>
<dbReference type="SMART" id="SM00648">
    <property type="entry name" value="SWAP"/>
    <property type="match status" value="1"/>
</dbReference>
<evidence type="ECO:0000256" key="3">
    <source>
        <dbReference type="ARBA" id="ARBA00023187"/>
    </source>
</evidence>
<name>A0ABD0V3E7_DENTH</name>
<gene>
    <name evidence="8" type="ORF">M5K25_011522</name>
</gene>
<evidence type="ECO:0000256" key="1">
    <source>
        <dbReference type="ARBA" id="ARBA00004123"/>
    </source>
</evidence>
<comment type="subcellular location">
    <subcellularLocation>
        <location evidence="1">Nucleus</location>
    </subcellularLocation>
</comment>
<proteinExistence type="predicted"/>
<dbReference type="PROSITE" id="PS50174">
    <property type="entry name" value="G_PATCH"/>
    <property type="match status" value="1"/>
</dbReference>